<organism evidence="1 2">
    <name type="scientific">Providencia stuartii (strain MRSN 2154)</name>
    <dbReference type="NCBI Taxonomy" id="1157951"/>
    <lineage>
        <taxon>Bacteria</taxon>
        <taxon>Pseudomonadati</taxon>
        <taxon>Pseudomonadota</taxon>
        <taxon>Gammaproteobacteria</taxon>
        <taxon>Enterobacterales</taxon>
        <taxon>Morganellaceae</taxon>
        <taxon>Providencia</taxon>
    </lineage>
</organism>
<dbReference type="GeneID" id="93517435"/>
<dbReference type="KEGG" id="psi:S70_09525"/>
<dbReference type="PATRIC" id="fig|1157951.4.peg.1909"/>
<reference evidence="1 2" key="1">
    <citation type="journal article" date="2012" name="J. Bacteriol.">
        <title>Complete Genome Sequence of Providencia stuartii Clinical Isolate MRSN 2154.</title>
        <authorList>
            <person name="Clifford R.J."/>
            <person name="Hang J."/>
            <person name="Riley M.C."/>
            <person name="Onmus-Leone F."/>
            <person name="Kuschner R.A."/>
            <person name="Lesho E.P."/>
            <person name="Waterman P.E."/>
        </authorList>
    </citation>
    <scope>NUCLEOTIDE SEQUENCE [LARGE SCALE GENOMIC DNA]</scope>
    <source>
        <strain evidence="1 2">MRSN 2154</strain>
    </source>
</reference>
<evidence type="ECO:0000313" key="2">
    <source>
        <dbReference type="Proteomes" id="UP000005012"/>
    </source>
</evidence>
<dbReference type="SUPFAM" id="SSF141452">
    <property type="entry name" value="Hcp1-like"/>
    <property type="match status" value="1"/>
</dbReference>
<evidence type="ECO:0000313" key="1">
    <source>
        <dbReference type="EMBL" id="AFH93765.1"/>
    </source>
</evidence>
<reference evidence="2" key="2">
    <citation type="submission" date="2012-04" db="EMBL/GenBank/DDBJ databases">
        <title>Complete genome sequence of Providencia stuartii clinical isolate MRSN 2154.</title>
        <authorList>
            <person name="Clifford R.J."/>
            <person name="Hang J."/>
            <person name="Riley M.C."/>
            <person name="Onmus-Leone F."/>
            <person name="Kuschner R.A."/>
            <person name="Lesho E.P."/>
            <person name="Waterman P.E."/>
        </authorList>
    </citation>
    <scope>NUCLEOTIDE SEQUENCE [LARGE SCALE GENOMIC DNA]</scope>
    <source>
        <strain evidence="2">MRSN 2154</strain>
    </source>
</reference>
<dbReference type="InterPro" id="IPR008514">
    <property type="entry name" value="T6SS_Hcp"/>
</dbReference>
<accession>A0A140NKY5</accession>
<dbReference type="InterPro" id="IPR052947">
    <property type="entry name" value="T6SS_Hcp1_domain"/>
</dbReference>
<dbReference type="Proteomes" id="UP000005012">
    <property type="component" value="Chromosome"/>
</dbReference>
<protein>
    <submittedName>
        <fullName evidence="1">Hcp-like protein</fullName>
    </submittedName>
</protein>
<dbReference type="NCBIfam" id="TIGR03344">
    <property type="entry name" value="VI_effect_Hcp1"/>
    <property type="match status" value="1"/>
</dbReference>
<sequence>MANMIYLTLKGSKQGAISQGCGSLDSIGNKYQNGHEDEIFVLRLGNGFSRTQNINFQPVTLIKLLDKSSPLLANAIANNETLEMTFNFYRTSQTGSQEKYYTITLREASIINLESDYPHSSNNNEQLPEETLTVKYKDIIFQHVMAGTSGYCSWQENTI</sequence>
<name>A0A140NKY5_PROSM</name>
<dbReference type="Gene3D" id="2.30.110.20">
    <property type="entry name" value="Hcp1-like"/>
    <property type="match status" value="1"/>
</dbReference>
<dbReference type="PANTHER" id="PTHR34319">
    <property type="entry name" value="MAJOR EXPORTED PROTEIN"/>
    <property type="match status" value="1"/>
</dbReference>
<dbReference type="OrthoDB" id="5674026at2"/>
<dbReference type="AlphaFoldDB" id="A0A140NKY5"/>
<gene>
    <name evidence="1" type="ordered locus">S70_09525</name>
</gene>
<dbReference type="InterPro" id="IPR036624">
    <property type="entry name" value="Hcp1-lik_sf"/>
</dbReference>
<dbReference type="EMBL" id="CP003488">
    <property type="protein sequence ID" value="AFH93765.1"/>
    <property type="molecule type" value="Genomic_DNA"/>
</dbReference>
<dbReference type="RefSeq" id="WP_004926326.1">
    <property type="nucleotide sequence ID" value="NC_017731.1"/>
</dbReference>
<dbReference type="PANTHER" id="PTHR34319:SF7">
    <property type="entry name" value="HNH ENDONUCLEASE DOMAIN-CONTAINING PROTEIN"/>
    <property type="match status" value="1"/>
</dbReference>
<dbReference type="HOGENOM" id="CLU_116190_1_0_6"/>
<proteinExistence type="predicted"/>
<dbReference type="Pfam" id="PF05638">
    <property type="entry name" value="T6SS_HCP"/>
    <property type="match status" value="1"/>
</dbReference>